<dbReference type="Proteomes" id="UP001180840">
    <property type="component" value="Unassembled WGS sequence"/>
</dbReference>
<keyword evidence="3" id="KW-0479">Metal-binding</keyword>
<sequence length="864" mass="93981">MVTSRPGTGSVASSQLLLDDRDADAAELPNVSYTFDLEGLEAAPDIEEIEDALHAISGVRVRIVFPKHTAWISAPSIVAPGQIAAVFAQFGVTATMTETSADRYLHDSRSRGRRRRSQRRRSKLTRPSWRLRRQQEEEDRAAERARAAGFFDDEPGEVGRSPHEEEPEDVLFTSRDLVTRARLYVALLFGLPIIVISYNPDWQFPWWQWAAVVMAAPVVVWSAWPFHRALVGGVRRGLTALDGASTVAIVAAYLWSLSMLIFTEAGAVGWTSRPKWFAIQHSTIYEGELFLDVACGMTILLLLGRLMTMRSRASILDLIDARRPDPHSLVKVARRGRTSPNDPYETLPLQEVNVGDDVIVEAGEVIPVDGSVIGGAAVIAPGAVGGTEKPGDEVNPGSPVFAGTRNVEGRIKVRVARTGHGTRMAATRRWVAAATHHQNRATMLSTRTAALLIPTALTLALVDFALWWMITGNLNASFATALAVLASVAPVALALSTALAVRHGIEASARHGIMLRDGRVIRQLDSVDTVMFNRLGTLTEDQMVVQDVTAAEGENPELLLRVAGALVIDSDHPVSQAIVHAARESRDRGTEDQSVVPHFIQASRVEITEDGSFTGLVELPLADEAGTLATRPVEAVLWRPRTMSELPTGRLSRAVAAGGTPLVVRWRGRDRGVITLTDTIRTDAPAAIDDLEELGLETMMLSRDAYPVARRFADRLGLDYVLAGVAPGRKPHAVRSVRTRGATVAMVGDESVLDTIRVADVGVLMGPTETLNLVHGESITARHNSDHGVDVVILRHDVSAVPQMLNLARRVCRIIDRNILFAWSYNIVALLASMAGLLHPMAATVLMLGSSVFIEAQSNRVRRF</sequence>
<evidence type="ECO:0000313" key="11">
    <source>
        <dbReference type="Proteomes" id="UP001180840"/>
    </source>
</evidence>
<feature type="transmembrane region" description="Helical" evidence="8">
    <location>
        <begin position="247"/>
        <end position="269"/>
    </location>
</feature>
<feature type="compositionally biased region" description="Basic residues" evidence="7">
    <location>
        <begin position="111"/>
        <end position="132"/>
    </location>
</feature>
<keyword evidence="11" id="KW-1185">Reference proteome</keyword>
<evidence type="ECO:0000256" key="4">
    <source>
        <dbReference type="ARBA" id="ARBA00022967"/>
    </source>
</evidence>
<dbReference type="RefSeq" id="WP_290197232.1">
    <property type="nucleotide sequence ID" value="NZ_CP047654.1"/>
</dbReference>
<evidence type="ECO:0000256" key="8">
    <source>
        <dbReference type="SAM" id="Phobius"/>
    </source>
</evidence>
<dbReference type="Pfam" id="PF00702">
    <property type="entry name" value="Hydrolase"/>
    <property type="match status" value="1"/>
</dbReference>
<evidence type="ECO:0000256" key="2">
    <source>
        <dbReference type="ARBA" id="ARBA00022692"/>
    </source>
</evidence>
<dbReference type="InterPro" id="IPR008250">
    <property type="entry name" value="ATPase_P-typ_transduc_dom_A_sf"/>
</dbReference>
<dbReference type="Gene3D" id="3.40.50.1000">
    <property type="entry name" value="HAD superfamily/HAD-like"/>
    <property type="match status" value="1"/>
</dbReference>
<protein>
    <submittedName>
        <fullName evidence="10">Cu+-exporting ATPase</fullName>
    </submittedName>
</protein>
<comment type="caution">
    <text evidence="10">The sequence shown here is derived from an EMBL/GenBank/DDBJ whole genome shotgun (WGS) entry which is preliminary data.</text>
</comment>
<dbReference type="Gene3D" id="2.70.150.10">
    <property type="entry name" value="Calcium-transporting ATPase, cytoplasmic transduction domain A"/>
    <property type="match status" value="1"/>
</dbReference>
<evidence type="ECO:0000256" key="1">
    <source>
        <dbReference type="ARBA" id="ARBA00004651"/>
    </source>
</evidence>
<dbReference type="PANTHER" id="PTHR43520">
    <property type="entry name" value="ATP7, ISOFORM B"/>
    <property type="match status" value="1"/>
</dbReference>
<dbReference type="SUPFAM" id="SSF81665">
    <property type="entry name" value="Calcium ATPase, transmembrane domain M"/>
    <property type="match status" value="1"/>
</dbReference>
<feature type="transmembrane region" description="Helical" evidence="8">
    <location>
        <begin position="206"/>
        <end position="226"/>
    </location>
</feature>
<organism evidence="10 11">
    <name type="scientific">Corynebacterium guangdongense</name>
    <dbReference type="NCBI Taxonomy" id="1783348"/>
    <lineage>
        <taxon>Bacteria</taxon>
        <taxon>Bacillati</taxon>
        <taxon>Actinomycetota</taxon>
        <taxon>Actinomycetes</taxon>
        <taxon>Mycobacteriales</taxon>
        <taxon>Corynebacteriaceae</taxon>
        <taxon>Corynebacterium</taxon>
    </lineage>
</organism>
<feature type="region of interest" description="Disordered" evidence="7">
    <location>
        <begin position="103"/>
        <end position="137"/>
    </location>
</feature>
<dbReference type="PANTHER" id="PTHR43520:SF8">
    <property type="entry name" value="P-TYPE CU(+) TRANSPORTER"/>
    <property type="match status" value="1"/>
</dbReference>
<dbReference type="Gene3D" id="3.40.1110.10">
    <property type="entry name" value="Calcium-transporting ATPase, cytoplasmic domain N"/>
    <property type="match status" value="1"/>
</dbReference>
<gene>
    <name evidence="10" type="ORF">J2S39_000109</name>
</gene>
<proteinExistence type="predicted"/>
<dbReference type="InterPro" id="IPR023299">
    <property type="entry name" value="ATPase_P-typ_cyto_dom_N"/>
</dbReference>
<dbReference type="SUPFAM" id="SSF81653">
    <property type="entry name" value="Calcium ATPase, transduction domain A"/>
    <property type="match status" value="1"/>
</dbReference>
<evidence type="ECO:0000256" key="5">
    <source>
        <dbReference type="ARBA" id="ARBA00022989"/>
    </source>
</evidence>
<dbReference type="EMBL" id="JAVDXZ010000001">
    <property type="protein sequence ID" value="MDR7328433.1"/>
    <property type="molecule type" value="Genomic_DNA"/>
</dbReference>
<feature type="domain" description="P-type ATPase A" evidence="9">
    <location>
        <begin position="341"/>
        <end position="427"/>
    </location>
</feature>
<keyword evidence="4" id="KW-1278">Translocase</keyword>
<feature type="transmembrane region" description="Helical" evidence="8">
    <location>
        <begin position="819"/>
        <end position="838"/>
    </location>
</feature>
<reference evidence="10" key="1">
    <citation type="submission" date="2023-07" db="EMBL/GenBank/DDBJ databases">
        <title>Sequencing the genomes of 1000 actinobacteria strains.</title>
        <authorList>
            <person name="Klenk H.-P."/>
        </authorList>
    </citation>
    <scope>NUCLEOTIDE SEQUENCE</scope>
    <source>
        <strain evidence="10">DSM 107476</strain>
    </source>
</reference>
<feature type="transmembrane region" description="Helical" evidence="8">
    <location>
        <begin position="181"/>
        <end position="200"/>
    </location>
</feature>
<dbReference type="InterPro" id="IPR001757">
    <property type="entry name" value="P_typ_ATPase"/>
</dbReference>
<evidence type="ECO:0000313" key="10">
    <source>
        <dbReference type="EMBL" id="MDR7328433.1"/>
    </source>
</evidence>
<dbReference type="NCBIfam" id="TIGR01494">
    <property type="entry name" value="ATPase_P-type"/>
    <property type="match status" value="1"/>
</dbReference>
<keyword evidence="2 8" id="KW-0812">Transmembrane</keyword>
<feature type="transmembrane region" description="Helical" evidence="8">
    <location>
        <begin position="449"/>
        <end position="470"/>
    </location>
</feature>
<accession>A0ABU1ZU28</accession>
<feature type="transmembrane region" description="Helical" evidence="8">
    <location>
        <begin position="476"/>
        <end position="501"/>
    </location>
</feature>
<evidence type="ECO:0000259" key="9">
    <source>
        <dbReference type="Pfam" id="PF00122"/>
    </source>
</evidence>
<feature type="transmembrane region" description="Helical" evidence="8">
    <location>
        <begin position="289"/>
        <end position="308"/>
    </location>
</feature>
<keyword evidence="6 8" id="KW-0472">Membrane</keyword>
<dbReference type="InterPro" id="IPR023298">
    <property type="entry name" value="ATPase_P-typ_TM_dom_sf"/>
</dbReference>
<keyword evidence="5 8" id="KW-1133">Transmembrane helix</keyword>
<dbReference type="Pfam" id="PF00122">
    <property type="entry name" value="E1-E2_ATPase"/>
    <property type="match status" value="1"/>
</dbReference>
<dbReference type="InterPro" id="IPR059000">
    <property type="entry name" value="ATPase_P-type_domA"/>
</dbReference>
<dbReference type="InterPro" id="IPR036412">
    <property type="entry name" value="HAD-like_sf"/>
</dbReference>
<evidence type="ECO:0000256" key="6">
    <source>
        <dbReference type="ARBA" id="ARBA00023136"/>
    </source>
</evidence>
<dbReference type="SUPFAM" id="SSF56784">
    <property type="entry name" value="HAD-like"/>
    <property type="match status" value="1"/>
</dbReference>
<evidence type="ECO:0000256" key="7">
    <source>
        <dbReference type="SAM" id="MobiDB-lite"/>
    </source>
</evidence>
<dbReference type="InterPro" id="IPR023214">
    <property type="entry name" value="HAD_sf"/>
</dbReference>
<name>A0ABU1ZU28_9CORY</name>
<evidence type="ECO:0000256" key="3">
    <source>
        <dbReference type="ARBA" id="ARBA00022723"/>
    </source>
</evidence>
<comment type="subcellular location">
    <subcellularLocation>
        <location evidence="1">Cell membrane</location>
        <topology evidence="1">Multi-pass membrane protein</topology>
    </subcellularLocation>
</comment>